<evidence type="ECO:0000313" key="6">
    <source>
        <dbReference type="Proteomes" id="UP000590442"/>
    </source>
</evidence>
<dbReference type="PROSITE" id="PS00041">
    <property type="entry name" value="HTH_ARAC_FAMILY_1"/>
    <property type="match status" value="1"/>
</dbReference>
<dbReference type="InterPro" id="IPR009057">
    <property type="entry name" value="Homeodomain-like_sf"/>
</dbReference>
<dbReference type="EMBL" id="JAATJJ010000001">
    <property type="protein sequence ID" value="NJB71421.1"/>
    <property type="molecule type" value="Genomic_DNA"/>
</dbReference>
<dbReference type="Pfam" id="PF12833">
    <property type="entry name" value="HTH_18"/>
    <property type="match status" value="1"/>
</dbReference>
<dbReference type="SUPFAM" id="SSF46689">
    <property type="entry name" value="Homeodomain-like"/>
    <property type="match status" value="1"/>
</dbReference>
<keyword evidence="2 5" id="KW-0238">DNA-binding</keyword>
<feature type="domain" description="HTH araC/xylS-type" evidence="4">
    <location>
        <begin position="170"/>
        <end position="268"/>
    </location>
</feature>
<dbReference type="InterPro" id="IPR018062">
    <property type="entry name" value="HTH_AraC-typ_CS"/>
</dbReference>
<evidence type="ECO:0000313" key="5">
    <source>
        <dbReference type="EMBL" id="NJB71421.1"/>
    </source>
</evidence>
<evidence type="ECO:0000256" key="2">
    <source>
        <dbReference type="ARBA" id="ARBA00023125"/>
    </source>
</evidence>
<dbReference type="PANTHER" id="PTHR43280:SF32">
    <property type="entry name" value="TRANSCRIPTIONAL REGULATORY PROTEIN"/>
    <property type="match status" value="1"/>
</dbReference>
<dbReference type="PROSITE" id="PS01124">
    <property type="entry name" value="HTH_ARAC_FAMILY_2"/>
    <property type="match status" value="1"/>
</dbReference>
<keyword evidence="6" id="KW-1185">Reference proteome</keyword>
<reference evidence="5 6" key="1">
    <citation type="submission" date="2020-03" db="EMBL/GenBank/DDBJ databases">
        <title>Genomic Encyclopedia of Type Strains, Phase IV (KMG-IV): sequencing the most valuable type-strain genomes for metagenomic binning, comparative biology and taxonomic classification.</title>
        <authorList>
            <person name="Goeker M."/>
        </authorList>
    </citation>
    <scope>NUCLEOTIDE SEQUENCE [LARGE SCALE GENOMIC DNA]</scope>
    <source>
        <strain evidence="5 6">DSM 29762</strain>
    </source>
</reference>
<proteinExistence type="predicted"/>
<dbReference type="RefSeq" id="WP_245201422.1">
    <property type="nucleotide sequence ID" value="NZ_JAATJJ010000001.1"/>
</dbReference>
<dbReference type="Gene3D" id="1.10.10.60">
    <property type="entry name" value="Homeodomain-like"/>
    <property type="match status" value="1"/>
</dbReference>
<protein>
    <submittedName>
        <fullName evidence="5">AraC-like DNA-binding protein</fullName>
    </submittedName>
</protein>
<dbReference type="GO" id="GO:0043565">
    <property type="term" value="F:sequence-specific DNA binding"/>
    <property type="evidence" value="ECO:0007669"/>
    <property type="project" value="InterPro"/>
</dbReference>
<dbReference type="SMART" id="SM00342">
    <property type="entry name" value="HTH_ARAC"/>
    <property type="match status" value="1"/>
</dbReference>
<keyword evidence="3" id="KW-0804">Transcription</keyword>
<organism evidence="5 6">
    <name type="scientific">Saonia flava</name>
    <dbReference type="NCBI Taxonomy" id="523696"/>
    <lineage>
        <taxon>Bacteria</taxon>
        <taxon>Pseudomonadati</taxon>
        <taxon>Bacteroidota</taxon>
        <taxon>Flavobacteriia</taxon>
        <taxon>Flavobacteriales</taxon>
        <taxon>Flavobacteriaceae</taxon>
        <taxon>Saonia</taxon>
    </lineage>
</organism>
<dbReference type="GO" id="GO:0003700">
    <property type="term" value="F:DNA-binding transcription factor activity"/>
    <property type="evidence" value="ECO:0007669"/>
    <property type="project" value="InterPro"/>
</dbReference>
<evidence type="ECO:0000256" key="3">
    <source>
        <dbReference type="ARBA" id="ARBA00023163"/>
    </source>
</evidence>
<dbReference type="Proteomes" id="UP000590442">
    <property type="component" value="Unassembled WGS sequence"/>
</dbReference>
<accession>A0A846QT99</accession>
<evidence type="ECO:0000259" key="4">
    <source>
        <dbReference type="PROSITE" id="PS01124"/>
    </source>
</evidence>
<comment type="caution">
    <text evidence="5">The sequence shown here is derived from an EMBL/GenBank/DDBJ whole genome shotgun (WGS) entry which is preliminary data.</text>
</comment>
<dbReference type="InterPro" id="IPR018060">
    <property type="entry name" value="HTH_AraC"/>
</dbReference>
<keyword evidence="1" id="KW-0805">Transcription regulation</keyword>
<sequence>MKMSIETVKISRIVNKLTTNTNGDCYAICLLQTDGMAIEIDSTVYKNSSSSIFFLHPRNNWKILKTKPSSTGYVLFLDKEILDNPLLSKLHINEVRLFGQDEVPKINLAPGIEKRIIDILEMLDELIGSHLKHKEDAIISLLNTFFVYCDGQCNIKSVIWETSNKKTIVFKFKKLINQWFNKYHEVDDYAKLLNVSSKYLNECVKEVLHTNAKSLITEQRIMRARHELKFSDKTIKEICYELGFSSPDYFSYFYKQHTGTSPSVLRNS</sequence>
<dbReference type="PANTHER" id="PTHR43280">
    <property type="entry name" value="ARAC-FAMILY TRANSCRIPTIONAL REGULATOR"/>
    <property type="match status" value="1"/>
</dbReference>
<dbReference type="AlphaFoldDB" id="A0A846QT99"/>
<gene>
    <name evidence="5" type="ORF">GGR42_001883</name>
</gene>
<evidence type="ECO:0000256" key="1">
    <source>
        <dbReference type="ARBA" id="ARBA00023015"/>
    </source>
</evidence>
<name>A0A846QT99_9FLAO</name>